<dbReference type="GO" id="GO:0004252">
    <property type="term" value="F:serine-type endopeptidase activity"/>
    <property type="evidence" value="ECO:0007669"/>
    <property type="project" value="InterPro"/>
</dbReference>
<protein>
    <recommendedName>
        <fullName evidence="1">Peptidase S1 domain-containing protein</fullName>
    </recommendedName>
</protein>
<feature type="domain" description="Peptidase S1" evidence="1">
    <location>
        <begin position="7"/>
        <end position="237"/>
    </location>
</feature>
<keyword evidence="3" id="KW-1185">Reference proteome</keyword>
<reference evidence="2" key="1">
    <citation type="submission" date="2021-06" db="EMBL/GenBank/DDBJ databases">
        <authorList>
            <person name="Hodson N. C."/>
            <person name="Mongue J. A."/>
            <person name="Jaron S. K."/>
        </authorList>
    </citation>
    <scope>NUCLEOTIDE SEQUENCE</scope>
</reference>
<evidence type="ECO:0000313" key="3">
    <source>
        <dbReference type="Proteomes" id="UP000708208"/>
    </source>
</evidence>
<evidence type="ECO:0000259" key="1">
    <source>
        <dbReference type="PROSITE" id="PS50240"/>
    </source>
</evidence>
<name>A0A8J2KFJ4_9HEXA</name>
<proteinExistence type="predicted"/>
<dbReference type="PROSITE" id="PS50240">
    <property type="entry name" value="TRYPSIN_DOM"/>
    <property type="match status" value="1"/>
</dbReference>
<dbReference type="PANTHER" id="PTHR24260">
    <property type="match status" value="1"/>
</dbReference>
<accession>A0A8J2KFJ4</accession>
<feature type="non-terminal residue" evidence="2">
    <location>
        <position position="237"/>
    </location>
</feature>
<dbReference type="AlphaFoldDB" id="A0A8J2KFJ4"/>
<sequence length="237" mass="26944">MTSFPAVYEGVASHSFDSYIVRLESPPGTCRCTAALLTTFVALTSAHCIIGLSPVNMSIASHEMYENVKNQAHNVKQVIIHDNFIEGTFENDIALLVLTEGLDIHREEFSVSLPKRNTNYTDTGVFVNWAKRNAPLETFTTNYFLSGKLTFRFENHVCKNAYPNITDKHMCAATRGRCYLNDCDGFLISFDKYREFYLCGIISIGNNYSQKYPRNHTIWSSAGWDLFFLAQCRPWDA</sequence>
<organism evidence="2 3">
    <name type="scientific">Allacma fusca</name>
    <dbReference type="NCBI Taxonomy" id="39272"/>
    <lineage>
        <taxon>Eukaryota</taxon>
        <taxon>Metazoa</taxon>
        <taxon>Ecdysozoa</taxon>
        <taxon>Arthropoda</taxon>
        <taxon>Hexapoda</taxon>
        <taxon>Collembola</taxon>
        <taxon>Symphypleona</taxon>
        <taxon>Sminthuridae</taxon>
        <taxon>Allacma</taxon>
    </lineage>
</organism>
<gene>
    <name evidence="2" type="ORF">AFUS01_LOCUS24254</name>
</gene>
<dbReference type="InterPro" id="IPR001254">
    <property type="entry name" value="Trypsin_dom"/>
</dbReference>
<dbReference type="EMBL" id="CAJVCH010300328">
    <property type="protein sequence ID" value="CAG7785640.1"/>
    <property type="molecule type" value="Genomic_DNA"/>
</dbReference>
<comment type="caution">
    <text evidence="2">The sequence shown here is derived from an EMBL/GenBank/DDBJ whole genome shotgun (WGS) entry which is preliminary data.</text>
</comment>
<dbReference type="GO" id="GO:0006508">
    <property type="term" value="P:proteolysis"/>
    <property type="evidence" value="ECO:0007669"/>
    <property type="project" value="InterPro"/>
</dbReference>
<dbReference type="InterPro" id="IPR051333">
    <property type="entry name" value="CLIP_Serine_Protease"/>
</dbReference>
<dbReference type="Proteomes" id="UP000708208">
    <property type="component" value="Unassembled WGS sequence"/>
</dbReference>
<dbReference type="SMART" id="SM00020">
    <property type="entry name" value="Tryp_SPc"/>
    <property type="match status" value="1"/>
</dbReference>
<dbReference type="Pfam" id="PF00089">
    <property type="entry name" value="Trypsin"/>
    <property type="match status" value="1"/>
</dbReference>
<dbReference type="PANTHER" id="PTHR24260:SF136">
    <property type="entry name" value="GH08193P-RELATED"/>
    <property type="match status" value="1"/>
</dbReference>
<evidence type="ECO:0000313" key="2">
    <source>
        <dbReference type="EMBL" id="CAG7785640.1"/>
    </source>
</evidence>